<name>A0A9X3WDG3_9BACI</name>
<sequence length="324" mass="38397">MMNVISNHVEGFYGKKTTINGIDGYKQGDYIYFTIPKQNNEEIYMEQKEVGHFLIKKGYSHLAVPIGNRQGSLVTKMNQQDYCVFQTKLANNFTGKSHPELLADFHNKGEAYPYEPNYLSSYGKWKILWQNRIAGFENFYNQQYQERPVSKFNRLFLDTFPYLIGLSENALQYLQESEAETRYHDSDQPCITFQRYNNQLQQPVIWSSDLTYDHPVRDIAEYIRPALLAEDESSIKELKHFFTAYEKVRPLSVFSWRLLYARLLFPVHLFDFVEAGFTHNNPELVYREYKDLLEQHAKYERNLTRFYDNMDVDARTLGIPLLDW</sequence>
<dbReference type="PANTHER" id="PTHR39179">
    <property type="entry name" value="SPORE COAT PROTEIN I"/>
    <property type="match status" value="1"/>
</dbReference>
<dbReference type="RefSeq" id="WP_272446909.1">
    <property type="nucleotide sequence ID" value="NZ_JAMQKC010000015.1"/>
</dbReference>
<dbReference type="Gene3D" id="3.90.1200.10">
    <property type="match status" value="1"/>
</dbReference>
<evidence type="ECO:0000313" key="1">
    <source>
        <dbReference type="EMBL" id="MDC3417845.1"/>
    </source>
</evidence>
<dbReference type="AlphaFoldDB" id="A0A9X3WDG3"/>
<comment type="caution">
    <text evidence="1">The sequence shown here is derived from an EMBL/GenBank/DDBJ whole genome shotgun (WGS) entry which is preliminary data.</text>
</comment>
<gene>
    <name evidence="1" type="ORF">NC799_13160</name>
</gene>
<dbReference type="PANTHER" id="PTHR39179:SF2">
    <property type="entry name" value="ENDOSPORE COAT-ASSOCIATED PROTEIN YUTH"/>
    <property type="match status" value="1"/>
</dbReference>
<keyword evidence="2" id="KW-1185">Reference proteome</keyword>
<proteinExistence type="predicted"/>
<dbReference type="InterPro" id="IPR047175">
    <property type="entry name" value="CotS-like"/>
</dbReference>
<dbReference type="GO" id="GO:0042601">
    <property type="term" value="C:endospore-forming forespore"/>
    <property type="evidence" value="ECO:0007669"/>
    <property type="project" value="TreeGrafter"/>
</dbReference>
<organism evidence="1 2">
    <name type="scientific">Aquibacillus salsiterrae</name>
    <dbReference type="NCBI Taxonomy" id="2950439"/>
    <lineage>
        <taxon>Bacteria</taxon>
        <taxon>Bacillati</taxon>
        <taxon>Bacillota</taxon>
        <taxon>Bacilli</taxon>
        <taxon>Bacillales</taxon>
        <taxon>Bacillaceae</taxon>
        <taxon>Aquibacillus</taxon>
    </lineage>
</organism>
<evidence type="ECO:0008006" key="3">
    <source>
        <dbReference type="Google" id="ProtNLM"/>
    </source>
</evidence>
<protein>
    <recommendedName>
        <fullName evidence="3">Spore coat protein YutH</fullName>
    </recommendedName>
</protein>
<reference evidence="1" key="1">
    <citation type="submission" date="2022-06" db="EMBL/GenBank/DDBJ databases">
        <title>Aquibacillus sp. a new bacterium isolated from soil saline samples.</title>
        <authorList>
            <person name="Galisteo C."/>
            <person name="De La Haba R."/>
            <person name="Sanchez-Porro C."/>
            <person name="Ventosa A."/>
        </authorList>
    </citation>
    <scope>NUCLEOTIDE SEQUENCE</scope>
    <source>
        <strain evidence="1">3ASR75-54</strain>
    </source>
</reference>
<dbReference type="Proteomes" id="UP001145069">
    <property type="component" value="Unassembled WGS sequence"/>
</dbReference>
<dbReference type="SUPFAM" id="SSF56112">
    <property type="entry name" value="Protein kinase-like (PK-like)"/>
    <property type="match status" value="1"/>
</dbReference>
<dbReference type="EMBL" id="JAMQKC010000015">
    <property type="protein sequence ID" value="MDC3417845.1"/>
    <property type="molecule type" value="Genomic_DNA"/>
</dbReference>
<accession>A0A9X3WDG3</accession>
<dbReference type="InterPro" id="IPR011009">
    <property type="entry name" value="Kinase-like_dom_sf"/>
</dbReference>
<evidence type="ECO:0000313" key="2">
    <source>
        <dbReference type="Proteomes" id="UP001145069"/>
    </source>
</evidence>